<accession>A0A841I0I0</accession>
<dbReference type="PANTHER" id="PTHR30399">
    <property type="entry name" value="UNCHARACTERIZED PROTEIN YGJP"/>
    <property type="match status" value="1"/>
</dbReference>
<name>A0A841I0I0_9DEIO</name>
<dbReference type="InterPro" id="IPR053136">
    <property type="entry name" value="UTP_pyrophosphatase-like"/>
</dbReference>
<reference evidence="2 3" key="1">
    <citation type="submission" date="2020-08" db="EMBL/GenBank/DDBJ databases">
        <title>Genomic Encyclopedia of Type Strains, Phase IV (KMG-IV): sequencing the most valuable type-strain genomes for metagenomic binning, comparative biology and taxonomic classification.</title>
        <authorList>
            <person name="Goeker M."/>
        </authorList>
    </citation>
    <scope>NUCLEOTIDE SEQUENCE [LARGE SCALE GENOMIC DNA]</scope>
    <source>
        <strain evidence="2 3">DSM 21458</strain>
    </source>
</reference>
<dbReference type="EMBL" id="JACHHG010000003">
    <property type="protein sequence ID" value="MBB6097768.1"/>
    <property type="molecule type" value="Genomic_DNA"/>
</dbReference>
<dbReference type="RefSeq" id="WP_183985507.1">
    <property type="nucleotide sequence ID" value="NZ_JACHHG010000003.1"/>
</dbReference>
<evidence type="ECO:0000259" key="1">
    <source>
        <dbReference type="Pfam" id="PF01863"/>
    </source>
</evidence>
<sequence length="232" mass="27217">MRSGTQRREIRLEGEAVHYVLRRSGRRRSVGLTLGPEGLRVNAPSRLPLQDLEEILRSKAAWILRKRADLEIRLNARPQLEDGSSLTYLGAPLLLRRAERIKRVERDGEVLWLPPVGPEETRAQLRNWYLREARGYLPGRVDALRGNLSPSRVLVSSARKRWGSCNSRGELRFNWRLMLAPRELVDYVVVHELCHLVELNHSPAYWRQVELRLPDWRARHEELRRRGFEFDL</sequence>
<dbReference type="AlphaFoldDB" id="A0A841I0I0"/>
<dbReference type="PANTHER" id="PTHR30399:SF1">
    <property type="entry name" value="UTP PYROPHOSPHATASE"/>
    <property type="match status" value="1"/>
</dbReference>
<feature type="domain" description="YgjP-like metallopeptidase" evidence="1">
    <location>
        <begin position="29"/>
        <end position="225"/>
    </location>
</feature>
<dbReference type="Proteomes" id="UP000569951">
    <property type="component" value="Unassembled WGS sequence"/>
</dbReference>
<keyword evidence="3" id="KW-1185">Reference proteome</keyword>
<comment type="caution">
    <text evidence="2">The sequence shown here is derived from an EMBL/GenBank/DDBJ whole genome shotgun (WGS) entry which is preliminary data.</text>
</comment>
<dbReference type="Gene3D" id="3.30.2010.10">
    <property type="entry name" value="Metalloproteases ('zincins'), catalytic domain"/>
    <property type="match status" value="1"/>
</dbReference>
<protein>
    <recommendedName>
        <fullName evidence="1">YgjP-like metallopeptidase domain-containing protein</fullName>
    </recommendedName>
</protein>
<evidence type="ECO:0000313" key="2">
    <source>
        <dbReference type="EMBL" id="MBB6097768.1"/>
    </source>
</evidence>
<evidence type="ECO:0000313" key="3">
    <source>
        <dbReference type="Proteomes" id="UP000569951"/>
    </source>
</evidence>
<dbReference type="Pfam" id="PF01863">
    <property type="entry name" value="YgjP-like"/>
    <property type="match status" value="1"/>
</dbReference>
<dbReference type="CDD" id="cd07344">
    <property type="entry name" value="M48_yhfN_like"/>
    <property type="match status" value="1"/>
</dbReference>
<organism evidence="2 3">
    <name type="scientific">Deinobacterium chartae</name>
    <dbReference type="NCBI Taxonomy" id="521158"/>
    <lineage>
        <taxon>Bacteria</taxon>
        <taxon>Thermotogati</taxon>
        <taxon>Deinococcota</taxon>
        <taxon>Deinococci</taxon>
        <taxon>Deinococcales</taxon>
        <taxon>Deinococcaceae</taxon>
        <taxon>Deinobacterium</taxon>
    </lineage>
</organism>
<gene>
    <name evidence="2" type="ORF">HNR42_001185</name>
</gene>
<proteinExistence type="predicted"/>
<dbReference type="InterPro" id="IPR002725">
    <property type="entry name" value="YgjP-like_metallopeptidase"/>
</dbReference>